<accession>A0A832I772</accession>
<organism evidence="3">
    <name type="scientific">Pseudothermotoga hypogea</name>
    <dbReference type="NCBI Taxonomy" id="57487"/>
    <lineage>
        <taxon>Bacteria</taxon>
        <taxon>Thermotogati</taxon>
        <taxon>Thermotogota</taxon>
        <taxon>Thermotogae</taxon>
        <taxon>Thermotogales</taxon>
        <taxon>Thermotogaceae</taxon>
        <taxon>Pseudothermotoga</taxon>
    </lineage>
</organism>
<dbReference type="InterPro" id="IPR001375">
    <property type="entry name" value="Peptidase_S9_cat"/>
</dbReference>
<name>A0A832I772_9THEM</name>
<dbReference type="GO" id="GO:0004252">
    <property type="term" value="F:serine-type endopeptidase activity"/>
    <property type="evidence" value="ECO:0007669"/>
    <property type="project" value="TreeGrafter"/>
</dbReference>
<dbReference type="Pfam" id="PF00326">
    <property type="entry name" value="Peptidase_S9"/>
    <property type="match status" value="1"/>
</dbReference>
<dbReference type="SUPFAM" id="SSF82171">
    <property type="entry name" value="DPP6 N-terminal domain-like"/>
    <property type="match status" value="1"/>
</dbReference>
<dbReference type="InterPro" id="IPR029058">
    <property type="entry name" value="AB_hydrolase_fold"/>
</dbReference>
<evidence type="ECO:0000313" key="3">
    <source>
        <dbReference type="EMBL" id="HGZ80023.1"/>
    </source>
</evidence>
<comment type="caution">
    <text evidence="3">The sequence shown here is derived from an EMBL/GenBank/DDBJ whole genome shotgun (WGS) entry which is preliminary data.</text>
</comment>
<reference evidence="3" key="1">
    <citation type="journal article" date="2020" name="mSystems">
        <title>Genome- and Community-Level Interaction Insights into Carbon Utilization and Element Cycling Functions of Hydrothermarchaeota in Hydrothermal Sediment.</title>
        <authorList>
            <person name="Zhou Z."/>
            <person name="Liu Y."/>
            <person name="Xu W."/>
            <person name="Pan J."/>
            <person name="Luo Z.H."/>
            <person name="Li M."/>
        </authorList>
    </citation>
    <scope>NUCLEOTIDE SEQUENCE [LARGE SCALE GENOMIC DNA]</scope>
    <source>
        <strain evidence="3">SpSt-86</strain>
    </source>
</reference>
<evidence type="ECO:0000259" key="2">
    <source>
        <dbReference type="Pfam" id="PF00326"/>
    </source>
</evidence>
<dbReference type="EMBL" id="DTKQ01000054">
    <property type="protein sequence ID" value="HGZ80023.1"/>
    <property type="molecule type" value="Genomic_DNA"/>
</dbReference>
<dbReference type="InterPro" id="IPR011042">
    <property type="entry name" value="6-blade_b-propeller_TolB-like"/>
</dbReference>
<protein>
    <submittedName>
        <fullName evidence="3">S9 family peptidase</fullName>
    </submittedName>
</protein>
<proteinExistence type="predicted"/>
<dbReference type="PANTHER" id="PTHR42776">
    <property type="entry name" value="SERINE PEPTIDASE S9 FAMILY MEMBER"/>
    <property type="match status" value="1"/>
</dbReference>
<dbReference type="AlphaFoldDB" id="A0A832I772"/>
<dbReference type="Gene3D" id="3.40.50.1820">
    <property type="entry name" value="alpha/beta hydrolase"/>
    <property type="match status" value="1"/>
</dbReference>
<dbReference type="Gene3D" id="2.120.10.30">
    <property type="entry name" value="TolB, C-terminal domain"/>
    <property type="match status" value="1"/>
</dbReference>
<dbReference type="PANTHER" id="PTHR42776:SF27">
    <property type="entry name" value="DIPEPTIDYL PEPTIDASE FAMILY MEMBER 6"/>
    <property type="match status" value="1"/>
</dbReference>
<dbReference type="SUPFAM" id="SSF53474">
    <property type="entry name" value="alpha/beta-Hydrolases"/>
    <property type="match status" value="1"/>
</dbReference>
<gene>
    <name evidence="3" type="ORF">ENW55_08580</name>
</gene>
<feature type="domain" description="Peptidase S9 prolyl oligopeptidase catalytic" evidence="2">
    <location>
        <begin position="395"/>
        <end position="595"/>
    </location>
</feature>
<evidence type="ECO:0000256" key="1">
    <source>
        <dbReference type="ARBA" id="ARBA00022801"/>
    </source>
</evidence>
<dbReference type="GO" id="GO:0006508">
    <property type="term" value="P:proteolysis"/>
    <property type="evidence" value="ECO:0007669"/>
    <property type="project" value="InterPro"/>
</dbReference>
<keyword evidence="1" id="KW-0378">Hydrolase</keyword>
<sequence>MSPDGTWVAYTIKRIDPEKNRAIRQLILYNLKTRERFFLSEDTSKPRFSPTSKKLAYLKKEDDKSSLCIMELSNFSSYTLLTTPNVSFFGWSHDERNLFVVTQKKRNDPDLYFETRIPVWFDAKGFLDDQRDVFHIFDVESRQELTQFEEKNVAYAFWSKEGIVYTVFREEAPFTRFDIFLHSNGSKRTVLEDVGFIATSESQWGFILLGREKKNAFQHDYVYLLKNGQILPLTERYGLDNSGHISLEVWASDSEGYPIAVGEWVYFKSGERGIVKLERMNLRSFAKETLFSEGAVSCFDASEDGKVAYVAVDDERGAEVCILHDGKNERITSLNEQFLATVTVKRLNHFEYASFDGTKIDAWYLKPDSSPAPLIVFVHGGPKGAYGRCLYFMGQLLAQEGFYVLYTNPRGSDNYDEGFALAVKERTGLEDFKDILSGVEELKKREAVTDIGITGISYGGFMTNWAITQTDMFRAAVSENGISYWFTSYAFSDIGFWFDKSLIGDDPLTNENYRKLSPLFHAKNVKTPLLLIHSLEDYRCPLDQSLMFYHVLKDLGKEVYIAIFKKGAHGHSVQASYSHRLKRYKLIVEFFKQKLLLKSEIFDPEKCFKLD</sequence>